<protein>
    <recommendedName>
        <fullName evidence="4">Retrotransposon gag domain-containing protein</fullName>
    </recommendedName>
</protein>
<reference evidence="2" key="1">
    <citation type="journal article" date="2020" name="Nat. Genet.">
        <title>Genomic diversifications of five Gossypium allopolyploid species and their impact on cotton improvement.</title>
        <authorList>
            <person name="Chen Z.J."/>
            <person name="Sreedasyam A."/>
            <person name="Ando A."/>
            <person name="Song Q."/>
            <person name="De Santiago L.M."/>
            <person name="Hulse-Kemp A.M."/>
            <person name="Ding M."/>
            <person name="Ye W."/>
            <person name="Kirkbride R.C."/>
            <person name="Jenkins J."/>
            <person name="Plott C."/>
            <person name="Lovell J."/>
            <person name="Lin Y.M."/>
            <person name="Vaughn R."/>
            <person name="Liu B."/>
            <person name="Simpson S."/>
            <person name="Scheffler B.E."/>
            <person name="Wen L."/>
            <person name="Saski C.A."/>
            <person name="Grover C.E."/>
            <person name="Hu G."/>
            <person name="Conover J.L."/>
            <person name="Carlson J.W."/>
            <person name="Shu S."/>
            <person name="Boston L.B."/>
            <person name="Williams M."/>
            <person name="Peterson D.G."/>
            <person name="McGee K."/>
            <person name="Jones D.C."/>
            <person name="Wendel J.F."/>
            <person name="Stelly D.M."/>
            <person name="Grimwood J."/>
            <person name="Schmutz J."/>
        </authorList>
    </citation>
    <scope>NUCLEOTIDE SEQUENCE [LARGE SCALE GENOMIC DNA]</scope>
    <source>
        <strain evidence="2">cv. TM-1</strain>
    </source>
</reference>
<gene>
    <name evidence="3" type="primary">LOC121208096</name>
</gene>
<dbReference type="CDD" id="cd00303">
    <property type="entry name" value="retropepsin_like"/>
    <property type="match status" value="1"/>
</dbReference>
<dbReference type="InterPro" id="IPR043128">
    <property type="entry name" value="Rev_trsase/Diguanyl_cyclase"/>
</dbReference>
<dbReference type="PANTHER" id="PTHR24559">
    <property type="entry name" value="TRANSPOSON TY3-I GAG-POL POLYPROTEIN"/>
    <property type="match status" value="1"/>
</dbReference>
<feature type="region of interest" description="Disordered" evidence="1">
    <location>
        <begin position="580"/>
        <end position="633"/>
    </location>
</feature>
<evidence type="ECO:0000256" key="1">
    <source>
        <dbReference type="SAM" id="MobiDB-lite"/>
    </source>
</evidence>
<feature type="compositionally biased region" description="Basic residues" evidence="1">
    <location>
        <begin position="13"/>
        <end position="22"/>
    </location>
</feature>
<dbReference type="Gene3D" id="3.30.70.270">
    <property type="match status" value="2"/>
</dbReference>
<feature type="compositionally biased region" description="Basic and acidic residues" evidence="1">
    <location>
        <begin position="604"/>
        <end position="614"/>
    </location>
</feature>
<proteinExistence type="predicted"/>
<evidence type="ECO:0000313" key="2">
    <source>
        <dbReference type="Proteomes" id="UP000818029"/>
    </source>
</evidence>
<name>A0ABM2YVK5_GOSHI</name>
<accession>A0ABM2YVK5</accession>
<evidence type="ECO:0000313" key="3">
    <source>
        <dbReference type="RefSeq" id="XP_040934533.1"/>
    </source>
</evidence>
<sequence>MISSCGTRERGTRGRGKGRRRARVESFASDTIPNLDTNETLVSPAIEIGSGSQDHAVGDDALSQAMLQIMEKVDGPNTVSGGRGLVTELLRSNWAEVFRGIAGVAPNVTKYWMEAMERIMDALDFSAEKKLNGAISLLRDEVYQCYIDVRRQEFFNLTQRDRSVAAYEAEFLRMSRYARGLVATEYECCVRFKDGVRDNLRMLIALQREREFTVLVKKAKIAEEVKRTECQNRDRRKAKRDAEPLNFELRPRKKARSDGPVRVGPTVRPSEMTIYIDSTHSYVASTLSKTLELPFKSTFSEITVVSPLGQSVRVNKLFRDVLLEVQGTVFLADLMELLFGKFDLILGMEWIVLRIKEGIEVVAIGERLDYLTNVISALVEDKSDIRMVRDFLDFFPEEQPGLPPNRKVEFGMELVPSTASVSIASFRMAPKELTELKAQIQELLNRGFIRPNVSSWGAPSGYHQLRVKETNVHKTAFRTRYGHYEFLVIPIGLTNATAAFMDLMNQDQHDEHLRVVFQILREKQLYAKSSKCEFWLREVIFLGHVVSAKGIRVDPHKIEAVSAPGTLAFESEIEKTAKANRKETKLRKKQSVVVGTQSNPPPEIRIDDEVESRVNENPTQTLESKEEEVDSPEEVLNTRVNENPNLTPQLMPQTIRQLAEAPTEQPPLCITFFPASRAAEL</sequence>
<evidence type="ECO:0008006" key="4">
    <source>
        <dbReference type="Google" id="ProtNLM"/>
    </source>
</evidence>
<organism evidence="2 3">
    <name type="scientific">Gossypium hirsutum</name>
    <name type="common">Upland cotton</name>
    <name type="synonym">Gossypium mexicanum</name>
    <dbReference type="NCBI Taxonomy" id="3635"/>
    <lineage>
        <taxon>Eukaryota</taxon>
        <taxon>Viridiplantae</taxon>
        <taxon>Streptophyta</taxon>
        <taxon>Embryophyta</taxon>
        <taxon>Tracheophyta</taxon>
        <taxon>Spermatophyta</taxon>
        <taxon>Magnoliopsida</taxon>
        <taxon>eudicotyledons</taxon>
        <taxon>Gunneridae</taxon>
        <taxon>Pentapetalae</taxon>
        <taxon>rosids</taxon>
        <taxon>malvids</taxon>
        <taxon>Malvales</taxon>
        <taxon>Malvaceae</taxon>
        <taxon>Malvoideae</taxon>
        <taxon>Gossypium</taxon>
    </lineage>
</organism>
<dbReference type="InterPro" id="IPR043502">
    <property type="entry name" value="DNA/RNA_pol_sf"/>
</dbReference>
<dbReference type="CDD" id="cd01647">
    <property type="entry name" value="RT_LTR"/>
    <property type="match status" value="1"/>
</dbReference>
<keyword evidence="2" id="KW-1185">Reference proteome</keyword>
<dbReference type="InterPro" id="IPR053134">
    <property type="entry name" value="RNA-dir_DNA_polymerase"/>
</dbReference>
<dbReference type="Proteomes" id="UP000818029">
    <property type="component" value="Chromosome A10"/>
</dbReference>
<feature type="region of interest" description="Disordered" evidence="1">
    <location>
        <begin position="1"/>
        <end position="24"/>
    </location>
</feature>
<dbReference type="SUPFAM" id="SSF56672">
    <property type="entry name" value="DNA/RNA polymerases"/>
    <property type="match status" value="1"/>
</dbReference>
<dbReference type="PANTHER" id="PTHR24559:SF447">
    <property type="entry name" value="RNA-DIRECTED DNA POLYMERASE HOMOLOG"/>
    <property type="match status" value="1"/>
</dbReference>
<dbReference type="Gene3D" id="3.10.10.10">
    <property type="entry name" value="HIV Type 1 Reverse Transcriptase, subunit A, domain 1"/>
    <property type="match status" value="2"/>
</dbReference>
<dbReference type="GeneID" id="121208096"/>
<reference evidence="3" key="2">
    <citation type="submission" date="2025-08" db="UniProtKB">
        <authorList>
            <consortium name="RefSeq"/>
        </authorList>
    </citation>
    <scope>IDENTIFICATION</scope>
</reference>
<dbReference type="Pfam" id="PF08284">
    <property type="entry name" value="RVP_2"/>
    <property type="match status" value="1"/>
</dbReference>
<dbReference type="RefSeq" id="XP_040934533.1">
    <property type="nucleotide sequence ID" value="XM_041078599.1"/>
</dbReference>